<reference evidence="2 3" key="1">
    <citation type="submission" date="2019-12" db="EMBL/GenBank/DDBJ databases">
        <authorList>
            <person name="Kun Z."/>
        </authorList>
    </citation>
    <scope>NUCLEOTIDE SEQUENCE [LARGE SCALE GENOMIC DNA]</scope>
    <source>
        <strain evidence="2 3">YIM 123512</strain>
    </source>
</reference>
<dbReference type="InterPro" id="IPR039498">
    <property type="entry name" value="NTP_transf_5"/>
</dbReference>
<dbReference type="Proteomes" id="UP000473325">
    <property type="component" value="Unassembled WGS sequence"/>
</dbReference>
<protein>
    <recommendedName>
        <fullName evidence="4">Nucleotidyltransferase family protein</fullName>
    </recommendedName>
</protein>
<evidence type="ECO:0008006" key="4">
    <source>
        <dbReference type="Google" id="ProtNLM"/>
    </source>
</evidence>
<evidence type="ECO:0000313" key="2">
    <source>
        <dbReference type="EMBL" id="MXG89954.1"/>
    </source>
</evidence>
<dbReference type="Gene3D" id="3.30.460.40">
    <property type="match status" value="1"/>
</dbReference>
<comment type="caution">
    <text evidence="2">The sequence shown here is derived from an EMBL/GenBank/DDBJ whole genome shotgun (WGS) entry which is preliminary data.</text>
</comment>
<organism evidence="2 3">
    <name type="scientific">Nocardioides flavescens</name>
    <dbReference type="NCBI Taxonomy" id="2691959"/>
    <lineage>
        <taxon>Bacteria</taxon>
        <taxon>Bacillati</taxon>
        <taxon>Actinomycetota</taxon>
        <taxon>Actinomycetes</taxon>
        <taxon>Propionibacteriales</taxon>
        <taxon>Nocardioidaceae</taxon>
        <taxon>Nocardioides</taxon>
    </lineage>
</organism>
<dbReference type="EMBL" id="WUEK01000005">
    <property type="protein sequence ID" value="MXG89954.1"/>
    <property type="molecule type" value="Genomic_DNA"/>
</dbReference>
<accession>A0A6L7F2R8</accession>
<dbReference type="AlphaFoldDB" id="A0A6L7F2R8"/>
<keyword evidence="3" id="KW-1185">Reference proteome</keyword>
<evidence type="ECO:0000313" key="3">
    <source>
        <dbReference type="Proteomes" id="UP000473325"/>
    </source>
</evidence>
<evidence type="ECO:0000256" key="1">
    <source>
        <dbReference type="SAM" id="MobiDB-lite"/>
    </source>
</evidence>
<dbReference type="Pfam" id="PF14907">
    <property type="entry name" value="NTP_transf_5"/>
    <property type="match status" value="1"/>
</dbReference>
<feature type="region of interest" description="Disordered" evidence="1">
    <location>
        <begin position="356"/>
        <end position="381"/>
    </location>
</feature>
<sequence>MPNRSHDVLVSRTVHWLFADAAGLAGDPPAWPSSLSGPPGHRPVQLLREALDLHRGWPLLARRGGRIPGLPVEISAEAVSRRQRAVMEHLVVENDLAMVAETFDAAGLAWACLKGPVLDEAYRRRGESRSYGDLDVLVAPGSFHAALTALGERGVGLRDRNWRLMREQVPGEVDLLTGRRTVIDLHWSLVNQSARRSRLRLPSADLLSRAVRVDLGGVVGPVPTLSPPDALVHLCLHAAASGGMKLTWLLDVTLAASDPDLDWDETARTARAWGTERATALVLGRAARHLGAPVPRATVRALQGHSGWGVADAAVQTSAALWSATPPASARHLARGSLESDNVVRMLLARARRRMTDPTPREPFVPGPTHPGSALYPSGTPEDLTHYLRTVTAMGTR</sequence>
<name>A0A6L7F2R8_9ACTN</name>
<proteinExistence type="predicted"/>
<gene>
    <name evidence="2" type="ORF">GRQ65_10355</name>
</gene>